<protein>
    <recommendedName>
        <fullName evidence="3">RecA family profile 1 domain-containing protein</fullName>
    </recommendedName>
</protein>
<evidence type="ECO:0000313" key="2">
    <source>
        <dbReference type="Proteomes" id="UP000008370"/>
    </source>
</evidence>
<dbReference type="InterPro" id="IPR027417">
    <property type="entry name" value="P-loop_NTPase"/>
</dbReference>
<dbReference type="Gene3D" id="3.40.50.300">
    <property type="entry name" value="P-loop containing nucleotide triphosphate hydrolases"/>
    <property type="match status" value="1"/>
</dbReference>
<dbReference type="SUPFAM" id="SSF52540">
    <property type="entry name" value="P-loop containing nucleoside triphosphate hydrolases"/>
    <property type="match status" value="1"/>
</dbReference>
<dbReference type="EMBL" id="JH930470">
    <property type="protein sequence ID" value="EKM58035.1"/>
    <property type="molecule type" value="Genomic_DNA"/>
</dbReference>
<evidence type="ECO:0008006" key="3">
    <source>
        <dbReference type="Google" id="ProtNLM"/>
    </source>
</evidence>
<feature type="non-terminal residue" evidence="1">
    <location>
        <position position="1"/>
    </location>
</feature>
<name>K5WFF7_PHACS</name>
<accession>K5WFF7</accession>
<dbReference type="HOGENOM" id="CLU_1696174_0_0_1"/>
<organism evidence="1 2">
    <name type="scientific">Phanerochaete carnosa (strain HHB-10118-sp)</name>
    <name type="common">White-rot fungus</name>
    <name type="synonym">Peniophora carnosa</name>
    <dbReference type="NCBI Taxonomy" id="650164"/>
    <lineage>
        <taxon>Eukaryota</taxon>
        <taxon>Fungi</taxon>
        <taxon>Dikarya</taxon>
        <taxon>Basidiomycota</taxon>
        <taxon>Agaricomycotina</taxon>
        <taxon>Agaricomycetes</taxon>
        <taxon>Polyporales</taxon>
        <taxon>Phanerochaetaceae</taxon>
        <taxon>Phanerochaete</taxon>
    </lineage>
</organism>
<dbReference type="RefSeq" id="XP_007392748.1">
    <property type="nucleotide sequence ID" value="XM_007392686.1"/>
</dbReference>
<keyword evidence="2" id="KW-1185">Reference proteome</keyword>
<dbReference type="Proteomes" id="UP000008370">
    <property type="component" value="Unassembled WGS sequence"/>
</dbReference>
<dbReference type="InParanoid" id="K5WFF7"/>
<dbReference type="STRING" id="650164.K5WFF7"/>
<gene>
    <name evidence="1" type="ORF">PHACADRAFT_46303</name>
</gene>
<reference evidence="1 2" key="1">
    <citation type="journal article" date="2012" name="BMC Genomics">
        <title>Comparative genomics of the white-rot fungi, Phanerochaete carnosa and P. chrysosporium, to elucidate the genetic basis of the distinct wood types they colonize.</title>
        <authorList>
            <person name="Suzuki H."/>
            <person name="MacDonald J."/>
            <person name="Syed K."/>
            <person name="Salamov A."/>
            <person name="Hori C."/>
            <person name="Aerts A."/>
            <person name="Henrissat B."/>
            <person name="Wiebenga A."/>
            <person name="vanKuyk P.A."/>
            <person name="Barry K."/>
            <person name="Lindquist E."/>
            <person name="LaButti K."/>
            <person name="Lapidus A."/>
            <person name="Lucas S."/>
            <person name="Coutinho P."/>
            <person name="Gong Y."/>
            <person name="Samejima M."/>
            <person name="Mahadevan R."/>
            <person name="Abou-Zaid M."/>
            <person name="de Vries R.P."/>
            <person name="Igarashi K."/>
            <person name="Yadav J.S."/>
            <person name="Grigoriev I.V."/>
            <person name="Master E.R."/>
        </authorList>
    </citation>
    <scope>NUCLEOTIDE SEQUENCE [LARGE SCALE GENOMIC DNA]</scope>
    <source>
        <strain evidence="1 2">HHB-10118-sp</strain>
    </source>
</reference>
<proteinExistence type="predicted"/>
<evidence type="ECO:0000313" key="1">
    <source>
        <dbReference type="EMBL" id="EKM58035.1"/>
    </source>
</evidence>
<dbReference type="KEGG" id="pco:PHACADRAFT_46303"/>
<dbReference type="AlphaFoldDB" id="K5WFF7"/>
<dbReference type="GeneID" id="18919889"/>
<dbReference type="OrthoDB" id="5957327at2759"/>
<sequence length="140" mass="15303">MAQQNAIRYHSGFSPVDILLDGGLKRGFVLELSGPPGTCKESLALGMVQAFAKNNQNVLFVGDAPAPSSPRQYSDMILFMTLHTLPDLMVFLHKLPWYLDEHPRVVVTTQLSTKLLNVDGSPATFDTGARAIMMPQPCTS</sequence>